<feature type="transmembrane region" description="Helical" evidence="1">
    <location>
        <begin position="285"/>
        <end position="304"/>
    </location>
</feature>
<evidence type="ECO:0000313" key="2">
    <source>
        <dbReference type="EMBL" id="KST68114.1"/>
    </source>
</evidence>
<keyword evidence="1" id="KW-0472">Membrane</keyword>
<evidence type="ECO:0000313" key="4">
    <source>
        <dbReference type="Proteomes" id="UP000053372"/>
    </source>
</evidence>
<evidence type="ECO:0000256" key="1">
    <source>
        <dbReference type="SAM" id="Phobius"/>
    </source>
</evidence>
<organism evidence="2 4">
    <name type="scientific">Mastigocoleus testarum BC008</name>
    <dbReference type="NCBI Taxonomy" id="371196"/>
    <lineage>
        <taxon>Bacteria</taxon>
        <taxon>Bacillati</taxon>
        <taxon>Cyanobacteriota</taxon>
        <taxon>Cyanophyceae</taxon>
        <taxon>Nostocales</taxon>
        <taxon>Hapalosiphonaceae</taxon>
        <taxon>Mastigocoleus</taxon>
    </lineage>
</organism>
<proteinExistence type="predicted"/>
<feature type="transmembrane region" description="Helical" evidence="1">
    <location>
        <begin position="152"/>
        <end position="179"/>
    </location>
</feature>
<reference evidence="2 4" key="1">
    <citation type="journal article" date="2015" name="Genome Announc.">
        <title>Draft Genome of the Euendolithic (true boring) Cyanobacterium Mastigocoleus testarum strain BC008.</title>
        <authorList>
            <person name="Guida B.S."/>
            <person name="Garcia-Pichel F."/>
        </authorList>
    </citation>
    <scope>NUCLEOTIDE SEQUENCE [LARGE SCALE GENOMIC DNA]</scope>
    <source>
        <strain evidence="2 4">BC008</strain>
    </source>
</reference>
<dbReference type="Proteomes" id="UP000053372">
    <property type="component" value="Unassembled WGS sequence"/>
</dbReference>
<keyword evidence="4" id="KW-1185">Reference proteome</keyword>
<dbReference type="EMBL" id="LMTZ01000077">
    <property type="protein sequence ID" value="KST68114.1"/>
    <property type="molecule type" value="Genomic_DNA"/>
</dbReference>
<name>A0A0V7ZUR6_9CYAN</name>
<dbReference type="OrthoDB" id="2542372at2"/>
<protein>
    <submittedName>
        <fullName evidence="2">Uncharacterized protein</fullName>
    </submittedName>
</protein>
<feature type="transmembrane region" description="Helical" evidence="1">
    <location>
        <begin position="204"/>
        <end position="228"/>
    </location>
</feature>
<evidence type="ECO:0000313" key="3">
    <source>
        <dbReference type="EMBL" id="KST68777.1"/>
    </source>
</evidence>
<dbReference type="EMBL" id="LMTZ01000045">
    <property type="protein sequence ID" value="KST68777.1"/>
    <property type="molecule type" value="Genomic_DNA"/>
</dbReference>
<feature type="transmembrane region" description="Helical" evidence="1">
    <location>
        <begin position="127"/>
        <end position="146"/>
    </location>
</feature>
<keyword evidence="1" id="KW-1133">Transmembrane helix</keyword>
<keyword evidence="1" id="KW-0812">Transmembrane</keyword>
<accession>A0A0V7ZUR6</accession>
<feature type="transmembrane region" description="Helical" evidence="1">
    <location>
        <begin position="45"/>
        <end position="68"/>
    </location>
</feature>
<feature type="transmembrane region" description="Helical" evidence="1">
    <location>
        <begin position="248"/>
        <end position="273"/>
    </location>
</feature>
<dbReference type="AlphaFoldDB" id="A0A0V7ZUR6"/>
<gene>
    <name evidence="2" type="ORF">BC008_32320</name>
    <name evidence="3" type="ORF">BC008_34005</name>
</gene>
<sequence length="310" mass="33806">MKKKIIPFLKYLILGITLFFLFKTLASNWDKITLEIGQISNAEQIILAIATGVTLLAHTWSGLVWTWIIKEFDQRTDSSGLIPVYLHTNLAKYLPGNVWHYILRVNAATKACGSTAVAALSVILEPLLMAAAALITVLVGGIFVAYNTSAWIVIAQVFALAVVLCGIHPWILNPVVIFLQRLKIKKNQSGSMSSMLKSIRRYPLLPLLGEIGFLGLRSIGFILTLYAIGPVDLNQLPLLVGAFSFSWLLGLVTPGAPGGLGIFEVTAIAILQYTIPEAQIVTATVLYRIISIIAESVAAGLSWLDRYLFA</sequence>
<comment type="caution">
    <text evidence="2">The sequence shown here is derived from an EMBL/GenBank/DDBJ whole genome shotgun (WGS) entry which is preliminary data.</text>
</comment>
<dbReference type="RefSeq" id="WP_027843948.1">
    <property type="nucleotide sequence ID" value="NZ_LMTZ01000045.1"/>
</dbReference>